<keyword evidence="3 4" id="KW-0720">Serine protease</keyword>
<dbReference type="InterPro" id="IPR023828">
    <property type="entry name" value="Peptidase_S8_Ser-AS"/>
</dbReference>
<dbReference type="Proteomes" id="UP001254759">
    <property type="component" value="Unassembled WGS sequence"/>
</dbReference>
<feature type="active site" description="Charge relay system" evidence="4">
    <location>
        <position position="223"/>
    </location>
</feature>
<feature type="active site" description="Charge relay system" evidence="4">
    <location>
        <position position="305"/>
    </location>
</feature>
<dbReference type="InterPro" id="IPR000209">
    <property type="entry name" value="Peptidase_S8/S53_dom"/>
</dbReference>
<dbReference type="GO" id="GO:0006508">
    <property type="term" value="P:proteolysis"/>
    <property type="evidence" value="ECO:0007669"/>
    <property type="project" value="UniProtKB-KW"/>
</dbReference>
<dbReference type="PROSITE" id="PS51257">
    <property type="entry name" value="PROKAR_LIPOPROTEIN"/>
    <property type="match status" value="1"/>
</dbReference>
<keyword evidence="10" id="KW-1185">Reference proteome</keyword>
<feature type="chain" id="PRO_5045960469" evidence="5">
    <location>
        <begin position="27"/>
        <end position="929"/>
    </location>
</feature>
<dbReference type="InterPro" id="IPR036852">
    <property type="entry name" value="Peptidase_S8/S53_dom_sf"/>
</dbReference>
<evidence type="ECO:0000256" key="4">
    <source>
        <dbReference type="PROSITE-ProRule" id="PRU01240"/>
    </source>
</evidence>
<dbReference type="InterPro" id="IPR015500">
    <property type="entry name" value="Peptidase_S8_subtilisin-rel"/>
</dbReference>
<sequence length="929" mass="93978">MSISLRKKRIALATALTGLACLAAWAAASLSGATFGTSSTSDGSVGGVGFSATAAGNASGSGDAALTAVDDRQQTHIVVFRDAPLATYQGNVAGIAKPARKGNGRGRIEVASPQARAYVKLLEDKQRGYEGRIDRALGRQIKVTQRMQHALNAIVTSMSPLEAEAISRLPEVQLVEAYREYALDTNISPQLIGANTVWNGISLPLGDGPDRTRGEGVVVGIIDTGINFGSPSFAAVDPVDGYVHTNPNGAGNYLGTCAPGGVDAGRCNDKLIGGYDFICGVGAPANACGVVGLREEPGFGDTNGHGSHTASTAAGDSRPTVFNGSQVTISGVAPRANLIAYDVCYTTIATGQGSCPNVSSVAAVNQAIADGVDVINFSIGGGAAPWNDAVSLAFLNATNAGVFVATSAGNSGPGAATLGHVEPWTTSSAASRHRLGGFTAVLAVSGPSTPPANLQRVLLSPGSGGVSLQNALPATTPVVVSPGINSVDDGCLPYAAGQFQNAIAVIRRGTCSFTIKTNNAAAAGALVVVLSNNTTGGISPSVPGTTIPAFGVTQAIGNALRDYSQTNGGATAGINISPNAIDALADFSSRGPGGFDVLKPDLSAPGVDVLAAYAGTTLTGFENLTAAISGTSMASPHTAGAAALMRQLHPSWTVPEIKSALTMAATRSVLLEDQVTPADAHAAGSGRLQVDVAARAGLVLNETTARFIAANPAVGGEASELNLAAIQKANCTNACFFVRTVRSTLPYKHQWRLKLQGFSGTVEPASLTLKPGESRAVLITIKNTTAPADGSFRFGSIEIAPSNSANGNLSLPSLHMPIALRVPPPPPASTIPLANGVPIAVSGTAGSQTYYSLVVPAGASQVSFVMQGGTGDADLYVKWGEAPTSSIDCGSESGSNNETCTLVAKPGTYYVRIAGFTAYAGATLTGSYQ</sequence>
<organism evidence="9 10">
    <name type="scientific">Pseudoxanthomonas sacheonensis</name>
    <dbReference type="NCBI Taxonomy" id="443615"/>
    <lineage>
        <taxon>Bacteria</taxon>
        <taxon>Pseudomonadati</taxon>
        <taxon>Pseudomonadota</taxon>
        <taxon>Gammaproteobacteria</taxon>
        <taxon>Lysobacterales</taxon>
        <taxon>Lysobacteraceae</taxon>
        <taxon>Pseudoxanthomonas</taxon>
    </lineage>
</organism>
<evidence type="ECO:0000256" key="5">
    <source>
        <dbReference type="SAM" id="SignalP"/>
    </source>
</evidence>
<dbReference type="RefSeq" id="WP_310091304.1">
    <property type="nucleotide sequence ID" value="NZ_JAVDTT010000001.1"/>
</dbReference>
<proteinExistence type="inferred from homology"/>
<feature type="active site" description="Charge relay system" evidence="4">
    <location>
        <position position="632"/>
    </location>
</feature>
<keyword evidence="1 4" id="KW-0645">Protease</keyword>
<evidence type="ECO:0000259" key="6">
    <source>
        <dbReference type="Pfam" id="PF00082"/>
    </source>
</evidence>
<dbReference type="InterPro" id="IPR045051">
    <property type="entry name" value="SBT"/>
</dbReference>
<protein>
    <submittedName>
        <fullName evidence="9">Subtilisin family serine protease</fullName>
    </submittedName>
</protein>
<feature type="domain" description="Peptidase S8/S53" evidence="6">
    <location>
        <begin position="214"/>
        <end position="668"/>
    </location>
</feature>
<dbReference type="InterPro" id="IPR003137">
    <property type="entry name" value="PA_domain"/>
</dbReference>
<feature type="domain" description="Peptidase C-terminal archaeal/bacterial" evidence="8">
    <location>
        <begin position="850"/>
        <end position="914"/>
    </location>
</feature>
<name>A0ABU1RSF1_9GAMM</name>
<dbReference type="InterPro" id="IPR046450">
    <property type="entry name" value="PA_dom_sf"/>
</dbReference>
<dbReference type="Gene3D" id="3.40.50.200">
    <property type="entry name" value="Peptidase S8/S53 domain"/>
    <property type="match status" value="1"/>
</dbReference>
<accession>A0ABU1RSF1</accession>
<keyword evidence="5" id="KW-0732">Signal</keyword>
<dbReference type="InterPro" id="IPR007280">
    <property type="entry name" value="Peptidase_C_arc/bac"/>
</dbReference>
<dbReference type="PANTHER" id="PTHR10795">
    <property type="entry name" value="PROPROTEIN CONVERTASE SUBTILISIN/KEXIN"/>
    <property type="match status" value="1"/>
</dbReference>
<evidence type="ECO:0000256" key="2">
    <source>
        <dbReference type="ARBA" id="ARBA00022801"/>
    </source>
</evidence>
<dbReference type="EMBL" id="JAVDTT010000001">
    <property type="protein sequence ID" value="MDR6841039.1"/>
    <property type="molecule type" value="Genomic_DNA"/>
</dbReference>
<evidence type="ECO:0000313" key="10">
    <source>
        <dbReference type="Proteomes" id="UP001254759"/>
    </source>
</evidence>
<feature type="domain" description="PA" evidence="7">
    <location>
        <begin position="475"/>
        <end position="560"/>
    </location>
</feature>
<keyword evidence="2 4" id="KW-0378">Hydrolase</keyword>
<evidence type="ECO:0000259" key="7">
    <source>
        <dbReference type="Pfam" id="PF02225"/>
    </source>
</evidence>
<dbReference type="SUPFAM" id="SSF52025">
    <property type="entry name" value="PA domain"/>
    <property type="match status" value="1"/>
</dbReference>
<dbReference type="PROSITE" id="PS51892">
    <property type="entry name" value="SUBTILASE"/>
    <property type="match status" value="1"/>
</dbReference>
<dbReference type="SUPFAM" id="SSF52743">
    <property type="entry name" value="Subtilisin-like"/>
    <property type="match status" value="1"/>
</dbReference>
<gene>
    <name evidence="9" type="ORF">J2W94_001303</name>
</gene>
<evidence type="ECO:0000259" key="8">
    <source>
        <dbReference type="Pfam" id="PF04151"/>
    </source>
</evidence>
<feature type="signal peptide" evidence="5">
    <location>
        <begin position="1"/>
        <end position="26"/>
    </location>
</feature>
<dbReference type="Gene3D" id="2.60.120.380">
    <property type="match status" value="1"/>
</dbReference>
<evidence type="ECO:0000256" key="1">
    <source>
        <dbReference type="ARBA" id="ARBA00022670"/>
    </source>
</evidence>
<reference evidence="9 10" key="1">
    <citation type="submission" date="2023-07" db="EMBL/GenBank/DDBJ databases">
        <title>Sorghum-associated microbial communities from plants grown in Nebraska, USA.</title>
        <authorList>
            <person name="Schachtman D."/>
        </authorList>
    </citation>
    <scope>NUCLEOTIDE SEQUENCE [LARGE SCALE GENOMIC DNA]</scope>
    <source>
        <strain evidence="9 10">BE107</strain>
    </source>
</reference>
<dbReference type="Pfam" id="PF04151">
    <property type="entry name" value="PPC"/>
    <property type="match status" value="1"/>
</dbReference>
<dbReference type="GO" id="GO:0008233">
    <property type="term" value="F:peptidase activity"/>
    <property type="evidence" value="ECO:0007669"/>
    <property type="project" value="UniProtKB-KW"/>
</dbReference>
<dbReference type="Pfam" id="PF00082">
    <property type="entry name" value="Peptidase_S8"/>
    <property type="match status" value="1"/>
</dbReference>
<dbReference type="PROSITE" id="PS00138">
    <property type="entry name" value="SUBTILASE_SER"/>
    <property type="match status" value="1"/>
</dbReference>
<comment type="similarity">
    <text evidence="4">Belongs to the peptidase S8 family.</text>
</comment>
<dbReference type="Gene3D" id="3.50.30.30">
    <property type="match status" value="1"/>
</dbReference>
<dbReference type="Pfam" id="PF02225">
    <property type="entry name" value="PA"/>
    <property type="match status" value="1"/>
</dbReference>
<evidence type="ECO:0000256" key="3">
    <source>
        <dbReference type="ARBA" id="ARBA00022825"/>
    </source>
</evidence>
<evidence type="ECO:0000313" key="9">
    <source>
        <dbReference type="EMBL" id="MDR6841039.1"/>
    </source>
</evidence>
<dbReference type="PRINTS" id="PR00723">
    <property type="entry name" value="SUBTILISIN"/>
</dbReference>
<comment type="caution">
    <text evidence="9">The sequence shown here is derived from an EMBL/GenBank/DDBJ whole genome shotgun (WGS) entry which is preliminary data.</text>
</comment>